<gene>
    <name evidence="1" type="ordered locus">BCE_5575</name>
</gene>
<reference evidence="1 2" key="1">
    <citation type="journal article" date="2004" name="Nucleic Acids Res.">
        <title>The genome sequence of Bacillus cereus ATCC 10987 reveals metabolic adaptations and a large plasmid related to Bacillus anthracis pXO1.</title>
        <authorList>
            <person name="Rasko D.A."/>
            <person name="Ravel J."/>
            <person name="Okstad O.A."/>
            <person name="Helgason E."/>
            <person name="Cer R.Z."/>
            <person name="Jiang L."/>
            <person name="Shores K.A."/>
            <person name="Fouts D.E."/>
            <person name="Tourasse N.J."/>
            <person name="Angiuoli S.V."/>
            <person name="Kolonay J."/>
            <person name="Nelson W.C."/>
            <person name="Kolsto A.-B."/>
            <person name="Fraser C.M."/>
            <person name="Read T.D."/>
        </authorList>
    </citation>
    <scope>NUCLEOTIDE SEQUENCE [LARGE SCALE GENOMIC DNA]</scope>
    <source>
        <strain evidence="2">ATCC 10987 / NRS 248</strain>
    </source>
</reference>
<dbReference type="EMBL" id="AE017194">
    <property type="protein sequence ID" value="AAS44475.1"/>
    <property type="molecule type" value="Genomic_DNA"/>
</dbReference>
<evidence type="ECO:0000313" key="2">
    <source>
        <dbReference type="Proteomes" id="UP000002527"/>
    </source>
</evidence>
<dbReference type="AlphaFoldDB" id="Q72X03"/>
<dbReference type="Proteomes" id="UP000002527">
    <property type="component" value="Chromosome"/>
</dbReference>
<dbReference type="KEGG" id="bca:BCE_5575"/>
<name>Q72X03_BACC1</name>
<proteinExistence type="predicted"/>
<accession>Q72X03</accession>
<organism evidence="1 2">
    <name type="scientific">Bacillus cereus (strain ATCC 10987 / NRS 248)</name>
    <dbReference type="NCBI Taxonomy" id="222523"/>
    <lineage>
        <taxon>Bacteria</taxon>
        <taxon>Bacillati</taxon>
        <taxon>Bacillota</taxon>
        <taxon>Bacilli</taxon>
        <taxon>Bacillales</taxon>
        <taxon>Bacillaceae</taxon>
        <taxon>Bacillus</taxon>
        <taxon>Bacillus cereus group</taxon>
    </lineage>
</organism>
<protein>
    <submittedName>
        <fullName evidence="1">Uncharacterized protein</fullName>
    </submittedName>
</protein>
<dbReference type="HOGENOM" id="CLU_3387860_0_0_9"/>
<sequence length="32" mass="3749">MIHSFLYELVLLSENNEVGVKKNEISFAIFYT</sequence>
<evidence type="ECO:0000313" key="1">
    <source>
        <dbReference type="EMBL" id="AAS44475.1"/>
    </source>
</evidence>